<evidence type="ECO:0000313" key="1">
    <source>
        <dbReference type="EMBL" id="PAV93556.1"/>
    </source>
</evidence>
<accession>A0A2A2M529</accession>
<sequence>MSMDTKPIHFVINLSSIDVRMLEDMKSQTLMILSTMLKTLRHKTLHNKNMFKYIMHWRLVVFREPRLQTSSANQPSNRRLHSLKCKPLNPCRLTNQMVPRLQSSIRSQLLSNSQLHRNMIYICDLKNVSLLYKNI</sequence>
<dbReference type="Proteomes" id="UP000218231">
    <property type="component" value="Unassembled WGS sequence"/>
</dbReference>
<evidence type="ECO:0000313" key="2">
    <source>
        <dbReference type="Proteomes" id="UP000218231"/>
    </source>
</evidence>
<protein>
    <submittedName>
        <fullName evidence="1">Uncharacterized protein</fullName>
    </submittedName>
</protein>
<dbReference type="AlphaFoldDB" id="A0A2A2M529"/>
<keyword evidence="2" id="KW-1185">Reference proteome</keyword>
<name>A0A2A2M529_9BILA</name>
<comment type="caution">
    <text evidence="1">The sequence shown here is derived from an EMBL/GenBank/DDBJ whole genome shotgun (WGS) entry which is preliminary data.</text>
</comment>
<gene>
    <name evidence="1" type="ORF">WR25_24016</name>
</gene>
<reference evidence="1 2" key="1">
    <citation type="journal article" date="2017" name="Curr. Biol.">
        <title>Genome architecture and evolution of a unichromosomal asexual nematode.</title>
        <authorList>
            <person name="Fradin H."/>
            <person name="Zegar C."/>
            <person name="Gutwein M."/>
            <person name="Lucas J."/>
            <person name="Kovtun M."/>
            <person name="Corcoran D."/>
            <person name="Baugh L.R."/>
            <person name="Kiontke K."/>
            <person name="Gunsalus K."/>
            <person name="Fitch D.H."/>
            <person name="Piano F."/>
        </authorList>
    </citation>
    <scope>NUCLEOTIDE SEQUENCE [LARGE SCALE GENOMIC DNA]</scope>
    <source>
        <strain evidence="1">PF1309</strain>
    </source>
</reference>
<proteinExistence type="predicted"/>
<dbReference type="EMBL" id="LIAE01005065">
    <property type="protein sequence ID" value="PAV93556.1"/>
    <property type="molecule type" value="Genomic_DNA"/>
</dbReference>
<organism evidence="1 2">
    <name type="scientific">Diploscapter pachys</name>
    <dbReference type="NCBI Taxonomy" id="2018661"/>
    <lineage>
        <taxon>Eukaryota</taxon>
        <taxon>Metazoa</taxon>
        <taxon>Ecdysozoa</taxon>
        <taxon>Nematoda</taxon>
        <taxon>Chromadorea</taxon>
        <taxon>Rhabditida</taxon>
        <taxon>Rhabditina</taxon>
        <taxon>Rhabditomorpha</taxon>
        <taxon>Rhabditoidea</taxon>
        <taxon>Rhabditidae</taxon>
        <taxon>Diploscapter</taxon>
    </lineage>
</organism>